<feature type="non-terminal residue" evidence="1">
    <location>
        <position position="108"/>
    </location>
</feature>
<accession>A0A1A6H5V3</accession>
<keyword evidence="2" id="KW-1185">Reference proteome</keyword>
<gene>
    <name evidence="1" type="ORF">A6R68_15783</name>
</gene>
<dbReference type="AlphaFoldDB" id="A0A1A6H5V3"/>
<evidence type="ECO:0000313" key="1">
    <source>
        <dbReference type="EMBL" id="OBS73679.1"/>
    </source>
</evidence>
<dbReference type="EMBL" id="LZPO01044924">
    <property type="protein sequence ID" value="OBS73679.1"/>
    <property type="molecule type" value="Genomic_DNA"/>
</dbReference>
<proteinExistence type="predicted"/>
<evidence type="ECO:0000313" key="2">
    <source>
        <dbReference type="Proteomes" id="UP000092124"/>
    </source>
</evidence>
<sequence>LQMRIQLRDILPSLKKSFSKPVKRNLPKSTHFIQRSWQRLNAGLLHFRMSFSHHWMRRKKALVSLHCDNAGSQSSTCPMRSVSNIGILKTLSWPSASSTSASSCCRTI</sequence>
<reference evidence="1 2" key="1">
    <citation type="submission" date="2016-06" db="EMBL/GenBank/DDBJ databases">
        <title>The Draft Genome Sequence and Annotation of the Desert Woodrat Neotoma lepida.</title>
        <authorList>
            <person name="Campbell M."/>
            <person name="Oakeson K.F."/>
            <person name="Yandell M."/>
            <person name="Halpert J.R."/>
            <person name="Dearing D."/>
        </authorList>
    </citation>
    <scope>NUCLEOTIDE SEQUENCE [LARGE SCALE GENOMIC DNA]</scope>
    <source>
        <strain evidence="1">417</strain>
        <tissue evidence="1">Liver</tissue>
    </source>
</reference>
<name>A0A1A6H5V3_NEOLE</name>
<protein>
    <submittedName>
        <fullName evidence="1">Uncharacterized protein</fullName>
    </submittedName>
</protein>
<feature type="non-terminal residue" evidence="1">
    <location>
        <position position="1"/>
    </location>
</feature>
<dbReference type="Proteomes" id="UP000092124">
    <property type="component" value="Unassembled WGS sequence"/>
</dbReference>
<comment type="caution">
    <text evidence="1">The sequence shown here is derived from an EMBL/GenBank/DDBJ whole genome shotgun (WGS) entry which is preliminary data.</text>
</comment>
<organism evidence="1 2">
    <name type="scientific">Neotoma lepida</name>
    <name type="common">Desert woodrat</name>
    <dbReference type="NCBI Taxonomy" id="56216"/>
    <lineage>
        <taxon>Eukaryota</taxon>
        <taxon>Metazoa</taxon>
        <taxon>Chordata</taxon>
        <taxon>Craniata</taxon>
        <taxon>Vertebrata</taxon>
        <taxon>Euteleostomi</taxon>
        <taxon>Mammalia</taxon>
        <taxon>Eutheria</taxon>
        <taxon>Euarchontoglires</taxon>
        <taxon>Glires</taxon>
        <taxon>Rodentia</taxon>
        <taxon>Myomorpha</taxon>
        <taxon>Muroidea</taxon>
        <taxon>Cricetidae</taxon>
        <taxon>Neotominae</taxon>
        <taxon>Neotoma</taxon>
    </lineage>
</organism>